<dbReference type="Proteomes" id="UP000815260">
    <property type="component" value="Chromosome 7D"/>
</dbReference>
<sequence length="193" mass="20181">AEAELGRAAPARTRGEERSCGGVGGGEATAAADRAAGGGRHPAVRAATGVRDVRGPPRRASPRRRLARDLPREPDRPQLAGGHVELPGHAVQAGARRAAIPPRLLQATGDGGACARLRPHCSRLGQHRQDPPTPRPGRGHPNQCRGRRLRAVAPPGPCLVRPSRVPHPLPAVVVPVMVSSAVTALNHILICWA</sequence>
<comment type="caution">
    <text evidence="2">The sequence shown here is derived from an EMBL/GenBank/DDBJ whole genome shotgun (WGS) entry which is preliminary data.</text>
</comment>
<gene>
    <name evidence="2" type="ORF">CFC21_111373</name>
</gene>
<feature type="non-terminal residue" evidence="2">
    <location>
        <position position="1"/>
    </location>
</feature>
<feature type="compositionally biased region" description="Basic residues" evidence="1">
    <location>
        <begin position="56"/>
        <end position="66"/>
    </location>
</feature>
<protein>
    <submittedName>
        <fullName evidence="2">Uncharacterized protein</fullName>
    </submittedName>
</protein>
<feature type="region of interest" description="Disordered" evidence="1">
    <location>
        <begin position="123"/>
        <end position="149"/>
    </location>
</feature>
<feature type="compositionally biased region" description="Basic and acidic residues" evidence="1">
    <location>
        <begin position="67"/>
        <end position="76"/>
    </location>
</feature>
<dbReference type="AlphaFoldDB" id="A0A9R1MPX1"/>
<accession>A0A9R1MPX1</accession>
<organism evidence="2">
    <name type="scientific">Triticum aestivum</name>
    <name type="common">Wheat</name>
    <dbReference type="NCBI Taxonomy" id="4565"/>
    <lineage>
        <taxon>Eukaryota</taxon>
        <taxon>Viridiplantae</taxon>
        <taxon>Streptophyta</taxon>
        <taxon>Embryophyta</taxon>
        <taxon>Tracheophyta</taxon>
        <taxon>Spermatophyta</taxon>
        <taxon>Magnoliopsida</taxon>
        <taxon>Liliopsida</taxon>
        <taxon>Poales</taxon>
        <taxon>Poaceae</taxon>
        <taxon>BOP clade</taxon>
        <taxon>Pooideae</taxon>
        <taxon>Triticodae</taxon>
        <taxon>Triticeae</taxon>
        <taxon>Triticinae</taxon>
        <taxon>Triticum</taxon>
    </lineage>
</organism>
<feature type="non-terminal residue" evidence="2">
    <location>
        <position position="193"/>
    </location>
</feature>
<name>A0A9R1MPX1_WHEAT</name>
<feature type="region of interest" description="Disordered" evidence="1">
    <location>
        <begin position="1"/>
        <end position="84"/>
    </location>
</feature>
<reference evidence="2" key="2">
    <citation type="submission" date="2020-03" db="EMBL/GenBank/DDBJ databases">
        <title>The second near-complete assembly of the hexaploid bread wheat (Triticum aestivum) genome.</title>
        <authorList>
            <person name="Zimin A.V."/>
            <person name="Puiu D."/>
            <person name="Shumante A."/>
            <person name="Alonge M."/>
            <person name="Salzberg S.L."/>
        </authorList>
    </citation>
    <scope>NUCLEOTIDE SEQUENCE</scope>
    <source>
        <tissue evidence="2">Leaf</tissue>
    </source>
</reference>
<proteinExistence type="predicted"/>
<reference evidence="2" key="1">
    <citation type="journal article" date="2017" name="Gigascience">
        <title>The first near-complete assembly of the hexaploid bread wheat genome, Triticum aestivum.</title>
        <authorList>
            <person name="Zimin A.V."/>
            <person name="Puiu D."/>
            <person name="Hall R."/>
            <person name="Kingan S."/>
            <person name="Clavijo B.J."/>
            <person name="Salzberg S.L."/>
        </authorList>
    </citation>
    <scope>NUCLEOTIDE SEQUENCE</scope>
    <source>
        <tissue evidence="2">Leaf</tissue>
    </source>
</reference>
<evidence type="ECO:0000313" key="2">
    <source>
        <dbReference type="EMBL" id="KAF7111350.1"/>
    </source>
</evidence>
<evidence type="ECO:0000256" key="1">
    <source>
        <dbReference type="SAM" id="MobiDB-lite"/>
    </source>
</evidence>
<dbReference type="EMBL" id="CM022231">
    <property type="protein sequence ID" value="KAF7111350.1"/>
    <property type="molecule type" value="Genomic_DNA"/>
</dbReference>